<feature type="chain" id="PRO_5017355354" evidence="1">
    <location>
        <begin position="18"/>
        <end position="218"/>
    </location>
</feature>
<dbReference type="AlphaFoldDB" id="A0A395J1W3"/>
<dbReference type="OrthoDB" id="2349272at2759"/>
<comment type="caution">
    <text evidence="2">The sequence shown here is derived from an EMBL/GenBank/DDBJ whole genome shotgun (WGS) entry which is preliminary data.</text>
</comment>
<dbReference type="Proteomes" id="UP000249056">
    <property type="component" value="Unassembled WGS sequence"/>
</dbReference>
<accession>A0A395J1W3</accession>
<keyword evidence="3" id="KW-1185">Reference proteome</keyword>
<reference evidence="2 3" key="1">
    <citation type="submission" date="2018-06" db="EMBL/GenBank/DDBJ databases">
        <title>Genome Sequence of the Brown Rot Fungal Pathogen Monilinia fructigena.</title>
        <authorList>
            <person name="Landi L."/>
            <person name="De Miccolis Angelini R.M."/>
            <person name="Pollastro S."/>
            <person name="Abate D."/>
            <person name="Faretra F."/>
            <person name="Romanazzi G."/>
        </authorList>
    </citation>
    <scope>NUCLEOTIDE SEQUENCE [LARGE SCALE GENOMIC DNA]</scope>
    <source>
        <strain evidence="2 3">Mfrg269</strain>
    </source>
</reference>
<name>A0A395J1W3_9HELO</name>
<gene>
    <name evidence="2" type="ORF">DID88_006177</name>
</gene>
<evidence type="ECO:0000256" key="1">
    <source>
        <dbReference type="SAM" id="SignalP"/>
    </source>
</evidence>
<feature type="signal peptide" evidence="1">
    <location>
        <begin position="1"/>
        <end position="17"/>
    </location>
</feature>
<dbReference type="EMBL" id="QKRW01000006">
    <property type="protein sequence ID" value="RAL66487.1"/>
    <property type="molecule type" value="Genomic_DNA"/>
</dbReference>
<evidence type="ECO:0000313" key="3">
    <source>
        <dbReference type="Proteomes" id="UP000249056"/>
    </source>
</evidence>
<protein>
    <submittedName>
        <fullName evidence="2">Uncharacterized protein</fullName>
    </submittedName>
</protein>
<sequence>MLFKTIQITLLSTFAFAAPFAPDGTIFGRATSALDQITAIAPNSVSCDNPPAPGECATAAQAAQWIPKAMGNEFTYAEIGSMISLMAFETEEFKYNINHYPGTVGQGTRNMQMPDFNLQYAQSIDALKGPLANLTTATTMTGLTVDVKKQIMALILTDEYTWGTAPWFLKKYCADARPLLQKGDEAGWYAYLKCVGVGDPTDPKRLAYWTRAKAAMGF</sequence>
<organism evidence="2 3">
    <name type="scientific">Monilinia fructigena</name>
    <dbReference type="NCBI Taxonomy" id="38457"/>
    <lineage>
        <taxon>Eukaryota</taxon>
        <taxon>Fungi</taxon>
        <taxon>Dikarya</taxon>
        <taxon>Ascomycota</taxon>
        <taxon>Pezizomycotina</taxon>
        <taxon>Leotiomycetes</taxon>
        <taxon>Helotiales</taxon>
        <taxon>Sclerotiniaceae</taxon>
        <taxon>Monilinia</taxon>
    </lineage>
</organism>
<evidence type="ECO:0000313" key="2">
    <source>
        <dbReference type="EMBL" id="RAL66487.1"/>
    </source>
</evidence>
<keyword evidence="1" id="KW-0732">Signal</keyword>
<proteinExistence type="predicted"/>